<accession>A0AA40BGQ1</accession>
<evidence type="ECO:0000256" key="1">
    <source>
        <dbReference type="SAM" id="MobiDB-lite"/>
    </source>
</evidence>
<sequence length="304" mass="32818">MDATLPKAAFLGSRESLKPARVRQHHSDGDIELDGWPSPCGGTQSTDDLSETIEGLSFHSSTSTTRNSVAALATILPIHGNTRLREALLSIPTPSGDGSSQISDRELVDKFNNTRFALRYYSGHPGSGGGGDNYGIVMLEGRRSGTRDSGSSSGRPTPPLRAKRQQGAWWRRFVDMSPEAREGDIRLLFLLFVSGLLILILYYESTPLDTASACFSRRWGCLSAPFGNTTFSGRSPWTSTFTPYSRSRLSSRGMLFAPATTAFSGLARSIAGRQGMSGAIALAAVLSKFLPIMLSTVPFRNITT</sequence>
<dbReference type="GeneID" id="85322429"/>
<evidence type="ECO:0000313" key="3">
    <source>
        <dbReference type="Proteomes" id="UP001172101"/>
    </source>
</evidence>
<gene>
    <name evidence="2" type="ORF">B0T26DRAFT_670267</name>
</gene>
<organism evidence="2 3">
    <name type="scientific">Lasiosphaeria miniovina</name>
    <dbReference type="NCBI Taxonomy" id="1954250"/>
    <lineage>
        <taxon>Eukaryota</taxon>
        <taxon>Fungi</taxon>
        <taxon>Dikarya</taxon>
        <taxon>Ascomycota</taxon>
        <taxon>Pezizomycotina</taxon>
        <taxon>Sordariomycetes</taxon>
        <taxon>Sordariomycetidae</taxon>
        <taxon>Sordariales</taxon>
        <taxon>Lasiosphaeriaceae</taxon>
        <taxon>Lasiosphaeria</taxon>
    </lineage>
</organism>
<dbReference type="RefSeq" id="XP_060302797.1">
    <property type="nucleotide sequence ID" value="XM_060439159.1"/>
</dbReference>
<name>A0AA40BGQ1_9PEZI</name>
<dbReference type="Proteomes" id="UP001172101">
    <property type="component" value="Unassembled WGS sequence"/>
</dbReference>
<feature type="region of interest" description="Disordered" evidence="1">
    <location>
        <begin position="143"/>
        <end position="163"/>
    </location>
</feature>
<dbReference type="EMBL" id="JAUIRO010000001">
    <property type="protein sequence ID" value="KAK0733920.1"/>
    <property type="molecule type" value="Genomic_DNA"/>
</dbReference>
<protein>
    <submittedName>
        <fullName evidence="2">Uncharacterized protein</fullName>
    </submittedName>
</protein>
<comment type="caution">
    <text evidence="2">The sequence shown here is derived from an EMBL/GenBank/DDBJ whole genome shotgun (WGS) entry which is preliminary data.</text>
</comment>
<dbReference type="AlphaFoldDB" id="A0AA40BGQ1"/>
<evidence type="ECO:0000313" key="2">
    <source>
        <dbReference type="EMBL" id="KAK0733920.1"/>
    </source>
</evidence>
<feature type="region of interest" description="Disordered" evidence="1">
    <location>
        <begin position="23"/>
        <end position="45"/>
    </location>
</feature>
<keyword evidence="3" id="KW-1185">Reference proteome</keyword>
<proteinExistence type="predicted"/>
<reference evidence="2" key="1">
    <citation type="submission" date="2023-06" db="EMBL/GenBank/DDBJ databases">
        <title>Genome-scale phylogeny and comparative genomics of the fungal order Sordariales.</title>
        <authorList>
            <consortium name="Lawrence Berkeley National Laboratory"/>
            <person name="Hensen N."/>
            <person name="Bonometti L."/>
            <person name="Westerberg I."/>
            <person name="Brannstrom I.O."/>
            <person name="Guillou S."/>
            <person name="Cros-Aarteil S."/>
            <person name="Calhoun S."/>
            <person name="Haridas S."/>
            <person name="Kuo A."/>
            <person name="Mondo S."/>
            <person name="Pangilinan J."/>
            <person name="Riley R."/>
            <person name="LaButti K."/>
            <person name="Andreopoulos B."/>
            <person name="Lipzen A."/>
            <person name="Chen C."/>
            <person name="Yanf M."/>
            <person name="Daum C."/>
            <person name="Ng V."/>
            <person name="Clum A."/>
            <person name="Steindorff A."/>
            <person name="Ohm R."/>
            <person name="Martin F."/>
            <person name="Silar P."/>
            <person name="Natvig D."/>
            <person name="Lalanne C."/>
            <person name="Gautier V."/>
            <person name="Ament-velasquez S.L."/>
            <person name="Kruys A."/>
            <person name="Hutchinson M.I."/>
            <person name="Powell A.J."/>
            <person name="Barry K."/>
            <person name="Miller A.N."/>
            <person name="Grigoriev I.V."/>
            <person name="Debuchy R."/>
            <person name="Gladieux P."/>
            <person name="Thoren M.H."/>
            <person name="Johannesson H."/>
        </authorList>
    </citation>
    <scope>NUCLEOTIDE SEQUENCE</scope>
    <source>
        <strain evidence="2">SMH2392-1A</strain>
    </source>
</reference>